<evidence type="ECO:0000256" key="1">
    <source>
        <dbReference type="SAM" id="MobiDB-lite"/>
    </source>
</evidence>
<sequence length="68" mass="7751">MQNQFKAEYTSPVTFSSTQPPSHPEHETPVQVPHPQAQCSFQQSLSSSCKSQFFGESFRVQNFHVHNN</sequence>
<feature type="region of interest" description="Disordered" evidence="1">
    <location>
        <begin position="1"/>
        <end position="34"/>
    </location>
</feature>
<accession>A0A9D4IW70</accession>
<proteinExistence type="predicted"/>
<gene>
    <name evidence="2" type="ORF">DPMN_165040</name>
</gene>
<dbReference type="Proteomes" id="UP000828390">
    <property type="component" value="Unassembled WGS sequence"/>
</dbReference>
<dbReference type="EMBL" id="JAIWYP010000008">
    <property type="protein sequence ID" value="KAH3786922.1"/>
    <property type="molecule type" value="Genomic_DNA"/>
</dbReference>
<keyword evidence="3" id="KW-1185">Reference proteome</keyword>
<feature type="compositionally biased region" description="Polar residues" evidence="1">
    <location>
        <begin position="1"/>
        <end position="20"/>
    </location>
</feature>
<comment type="caution">
    <text evidence="2">The sequence shown here is derived from an EMBL/GenBank/DDBJ whole genome shotgun (WGS) entry which is preliminary data.</text>
</comment>
<organism evidence="2 3">
    <name type="scientific">Dreissena polymorpha</name>
    <name type="common">Zebra mussel</name>
    <name type="synonym">Mytilus polymorpha</name>
    <dbReference type="NCBI Taxonomy" id="45954"/>
    <lineage>
        <taxon>Eukaryota</taxon>
        <taxon>Metazoa</taxon>
        <taxon>Spiralia</taxon>
        <taxon>Lophotrochozoa</taxon>
        <taxon>Mollusca</taxon>
        <taxon>Bivalvia</taxon>
        <taxon>Autobranchia</taxon>
        <taxon>Heteroconchia</taxon>
        <taxon>Euheterodonta</taxon>
        <taxon>Imparidentia</taxon>
        <taxon>Neoheterodontei</taxon>
        <taxon>Myida</taxon>
        <taxon>Dreissenoidea</taxon>
        <taxon>Dreissenidae</taxon>
        <taxon>Dreissena</taxon>
    </lineage>
</organism>
<dbReference type="AlphaFoldDB" id="A0A9D4IW70"/>
<name>A0A9D4IW70_DREPO</name>
<evidence type="ECO:0000313" key="2">
    <source>
        <dbReference type="EMBL" id="KAH3786922.1"/>
    </source>
</evidence>
<evidence type="ECO:0000313" key="3">
    <source>
        <dbReference type="Proteomes" id="UP000828390"/>
    </source>
</evidence>
<protein>
    <submittedName>
        <fullName evidence="2">Uncharacterized protein</fullName>
    </submittedName>
</protein>
<reference evidence="2" key="1">
    <citation type="journal article" date="2019" name="bioRxiv">
        <title>The Genome of the Zebra Mussel, Dreissena polymorpha: A Resource for Invasive Species Research.</title>
        <authorList>
            <person name="McCartney M.A."/>
            <person name="Auch B."/>
            <person name="Kono T."/>
            <person name="Mallez S."/>
            <person name="Zhang Y."/>
            <person name="Obille A."/>
            <person name="Becker A."/>
            <person name="Abrahante J.E."/>
            <person name="Garbe J."/>
            <person name="Badalamenti J.P."/>
            <person name="Herman A."/>
            <person name="Mangelson H."/>
            <person name="Liachko I."/>
            <person name="Sullivan S."/>
            <person name="Sone E.D."/>
            <person name="Koren S."/>
            <person name="Silverstein K.A.T."/>
            <person name="Beckman K.B."/>
            <person name="Gohl D.M."/>
        </authorList>
    </citation>
    <scope>NUCLEOTIDE SEQUENCE</scope>
    <source>
        <strain evidence="2">Duluth1</strain>
        <tissue evidence="2">Whole animal</tissue>
    </source>
</reference>
<reference evidence="2" key="2">
    <citation type="submission" date="2020-11" db="EMBL/GenBank/DDBJ databases">
        <authorList>
            <person name="McCartney M.A."/>
            <person name="Auch B."/>
            <person name="Kono T."/>
            <person name="Mallez S."/>
            <person name="Becker A."/>
            <person name="Gohl D.M."/>
            <person name="Silverstein K.A.T."/>
            <person name="Koren S."/>
            <person name="Bechman K.B."/>
            <person name="Herman A."/>
            <person name="Abrahante J.E."/>
            <person name="Garbe J."/>
        </authorList>
    </citation>
    <scope>NUCLEOTIDE SEQUENCE</scope>
    <source>
        <strain evidence="2">Duluth1</strain>
        <tissue evidence="2">Whole animal</tissue>
    </source>
</reference>